<dbReference type="Gene3D" id="3.30.1180.10">
    <property type="match status" value="1"/>
</dbReference>
<organism evidence="2 3">
    <name type="scientific">Deinococcus metallilatus</name>
    <dbReference type="NCBI Taxonomy" id="1211322"/>
    <lineage>
        <taxon>Bacteria</taxon>
        <taxon>Thermotogati</taxon>
        <taxon>Deinococcota</taxon>
        <taxon>Deinococci</taxon>
        <taxon>Deinococcales</taxon>
        <taxon>Deinococcaceae</taxon>
        <taxon>Deinococcus</taxon>
    </lineage>
</organism>
<dbReference type="InterPro" id="IPR043168">
    <property type="entry name" value="DegV_C"/>
</dbReference>
<proteinExistence type="predicted"/>
<dbReference type="Gene3D" id="3.40.50.10170">
    <property type="match status" value="1"/>
</dbReference>
<dbReference type="SUPFAM" id="SSF82549">
    <property type="entry name" value="DAK1/DegV-like"/>
    <property type="match status" value="1"/>
</dbReference>
<evidence type="ECO:0000313" key="3">
    <source>
        <dbReference type="Proteomes" id="UP000536909"/>
    </source>
</evidence>
<protein>
    <submittedName>
        <fullName evidence="2">DegV family protein with EDD domain</fullName>
    </submittedName>
</protein>
<accession>A0ABR6MX60</accession>
<evidence type="ECO:0000256" key="1">
    <source>
        <dbReference type="ARBA" id="ARBA00023121"/>
    </source>
</evidence>
<keyword evidence="3" id="KW-1185">Reference proteome</keyword>
<dbReference type="InterPro" id="IPR050270">
    <property type="entry name" value="DegV_domain_contain"/>
</dbReference>
<dbReference type="Proteomes" id="UP000536909">
    <property type="component" value="Unassembled WGS sequence"/>
</dbReference>
<keyword evidence="1" id="KW-0446">Lipid-binding</keyword>
<dbReference type="Pfam" id="PF02645">
    <property type="entry name" value="DegV"/>
    <property type="match status" value="1"/>
</dbReference>
<dbReference type="InterPro" id="IPR003797">
    <property type="entry name" value="DegV"/>
</dbReference>
<dbReference type="EMBL" id="JACHFV010000012">
    <property type="protein sequence ID" value="MBB5296522.1"/>
    <property type="molecule type" value="Genomic_DNA"/>
</dbReference>
<reference evidence="2 3" key="1">
    <citation type="submission" date="2020-08" db="EMBL/GenBank/DDBJ databases">
        <title>Genomic Encyclopedia of Type Strains, Phase IV (KMG-IV): sequencing the most valuable type-strain genomes for metagenomic binning, comparative biology and taxonomic classification.</title>
        <authorList>
            <person name="Goeker M."/>
        </authorList>
    </citation>
    <scope>NUCLEOTIDE SEQUENCE [LARGE SCALE GENOMIC DNA]</scope>
    <source>
        <strain evidence="2 3">DSM 105434</strain>
    </source>
</reference>
<dbReference type="PANTHER" id="PTHR33434:SF2">
    <property type="entry name" value="FATTY ACID-BINDING PROTEIN TM_1468"/>
    <property type="match status" value="1"/>
</dbReference>
<dbReference type="PANTHER" id="PTHR33434">
    <property type="entry name" value="DEGV DOMAIN-CONTAINING PROTEIN DR_1986-RELATED"/>
    <property type="match status" value="1"/>
</dbReference>
<gene>
    <name evidence="2" type="ORF">HNQ10_003372</name>
</gene>
<sequence>MTRERVALITDSTADLGAEESAALGVTVVPLTLEDGGVVYSDPGTLIRPGLEVMAGETLRARMVVGAAPRTSMGTPEDFARHYEAALNAADCALCLPIASTLSGTFTSAVQAARDFAGRVRVVDTRAVSVGLGAAVRQARVWLDAGREVGHVADALTGYGDQVFLRFVPQDLRWLIAGGRLSRVAGAAARFLNVRPIIRAEGGKVEAVARVRGFQPALRELVRSFPQDREAYVLHAGNPRDARWLAGELALRNVRVLGTREVGAVLLVHAGPGTVGVAGVPPVVP</sequence>
<dbReference type="RefSeq" id="WP_241687133.1">
    <property type="nucleotide sequence ID" value="NZ_BSUI01000039.1"/>
</dbReference>
<name>A0ABR6MX60_9DEIO</name>
<comment type="caution">
    <text evidence="2">The sequence shown here is derived from an EMBL/GenBank/DDBJ whole genome shotgun (WGS) entry which is preliminary data.</text>
</comment>
<dbReference type="PROSITE" id="PS51482">
    <property type="entry name" value="DEGV"/>
    <property type="match status" value="1"/>
</dbReference>
<dbReference type="NCBIfam" id="TIGR00762">
    <property type="entry name" value="DegV"/>
    <property type="match status" value="1"/>
</dbReference>
<evidence type="ECO:0000313" key="2">
    <source>
        <dbReference type="EMBL" id="MBB5296522.1"/>
    </source>
</evidence>